<reference evidence="1 2" key="1">
    <citation type="submission" date="2020-08" db="EMBL/GenBank/DDBJ databases">
        <title>Genomic Encyclopedia of Type Strains, Phase IV (KMG-IV): sequencing the most valuable type-strain genomes for metagenomic binning, comparative biology and taxonomic classification.</title>
        <authorList>
            <person name="Goeker M."/>
        </authorList>
    </citation>
    <scope>NUCLEOTIDE SEQUENCE [LARGE SCALE GENOMIC DNA]</scope>
    <source>
        <strain evidence="1 2">DSM 103725</strain>
    </source>
</reference>
<organism evidence="1 2">
    <name type="scientific">Algisphaera agarilytica</name>
    <dbReference type="NCBI Taxonomy" id="1385975"/>
    <lineage>
        <taxon>Bacteria</taxon>
        <taxon>Pseudomonadati</taxon>
        <taxon>Planctomycetota</taxon>
        <taxon>Phycisphaerae</taxon>
        <taxon>Phycisphaerales</taxon>
        <taxon>Phycisphaeraceae</taxon>
        <taxon>Algisphaera</taxon>
    </lineage>
</organism>
<protein>
    <recommendedName>
        <fullName evidence="3">Xylose isomerase-like TIM barrel</fullName>
    </recommendedName>
</protein>
<evidence type="ECO:0000313" key="2">
    <source>
        <dbReference type="Proteomes" id="UP000541810"/>
    </source>
</evidence>
<accession>A0A7X0H8Z3</accession>
<comment type="caution">
    <text evidence="1">The sequence shown here is derived from an EMBL/GenBank/DDBJ whole genome shotgun (WGS) entry which is preliminary data.</text>
</comment>
<dbReference type="Gene3D" id="3.20.20.150">
    <property type="entry name" value="Divalent-metal-dependent TIM barrel enzymes"/>
    <property type="match status" value="1"/>
</dbReference>
<dbReference type="InterPro" id="IPR036237">
    <property type="entry name" value="Xyl_isomerase-like_sf"/>
</dbReference>
<dbReference type="AlphaFoldDB" id="A0A7X0H8Z3"/>
<dbReference type="Proteomes" id="UP000541810">
    <property type="component" value="Unassembled WGS sequence"/>
</dbReference>
<dbReference type="NCBIfam" id="NF035939">
    <property type="entry name" value="TIM_EboE"/>
    <property type="match status" value="1"/>
</dbReference>
<keyword evidence="2" id="KW-1185">Reference proteome</keyword>
<gene>
    <name evidence="1" type="ORF">HNQ40_003093</name>
</gene>
<dbReference type="SUPFAM" id="SSF51658">
    <property type="entry name" value="Xylose isomerase-like"/>
    <property type="match status" value="1"/>
</dbReference>
<name>A0A7X0H8Z3_9BACT</name>
<dbReference type="EMBL" id="JACHGY010000001">
    <property type="protein sequence ID" value="MBB6431287.1"/>
    <property type="molecule type" value="Genomic_DNA"/>
</dbReference>
<evidence type="ECO:0008006" key="3">
    <source>
        <dbReference type="Google" id="ProtNLM"/>
    </source>
</evidence>
<sequence length="395" mass="43905">MRDALGSGTILGYCTNVHAGASFAQMKANLERYALPVKQRVSPDAPMGVGLWLSAQAMQDAVAEKLIPDFRAWLSEHGLLPYTFNGFPYDDFHQPVMKGKVYLPHWADRDRYDYTLGLASILAELLPDDAEEGSISTLPLGWPSSFCGRPEDYPKQAQAATDQLMQLVHTLARIELDTGKHIHIDLEPEPGCILETSAGVVQFFEQFLLGGADDLSVLSYLRVCHDVCHAAVMFEDQAEALQNYRDAGIKVGKAQLSSAVRVDFDTMDAETRSAALTQLHGFCENRYLHQTSIRTDDGRVNSYLDLPDALADQPQPRGEWRVHFHVPVHLDTLGPSDTTQSQIGDYLAAIQPEDETHHFEVETYAWDVLPESLQTDDLAAGIGDELQWVLTEHGR</sequence>
<proteinExistence type="predicted"/>
<dbReference type="RefSeq" id="WP_184678766.1">
    <property type="nucleotide sequence ID" value="NZ_JACHGY010000001.1"/>
</dbReference>
<evidence type="ECO:0000313" key="1">
    <source>
        <dbReference type="EMBL" id="MBB6431287.1"/>
    </source>
</evidence>